<feature type="region of interest" description="Disordered" evidence="1">
    <location>
        <begin position="485"/>
        <end position="599"/>
    </location>
</feature>
<name>A0A0C3B5G0_SERVB</name>
<accession>A0A0C3B5G0</accession>
<reference evidence="3" key="2">
    <citation type="submission" date="2015-01" db="EMBL/GenBank/DDBJ databases">
        <title>Evolutionary Origins and Diversification of the Mycorrhizal Mutualists.</title>
        <authorList>
            <consortium name="DOE Joint Genome Institute"/>
            <consortium name="Mycorrhizal Genomics Consortium"/>
            <person name="Kohler A."/>
            <person name="Kuo A."/>
            <person name="Nagy L.G."/>
            <person name="Floudas D."/>
            <person name="Copeland A."/>
            <person name="Barry K.W."/>
            <person name="Cichocki N."/>
            <person name="Veneault-Fourrey C."/>
            <person name="LaButti K."/>
            <person name="Lindquist E.A."/>
            <person name="Lipzen A."/>
            <person name="Lundell T."/>
            <person name="Morin E."/>
            <person name="Murat C."/>
            <person name="Riley R."/>
            <person name="Ohm R."/>
            <person name="Sun H."/>
            <person name="Tunlid A."/>
            <person name="Henrissat B."/>
            <person name="Grigoriev I.V."/>
            <person name="Hibbett D.S."/>
            <person name="Martin F."/>
        </authorList>
    </citation>
    <scope>NUCLEOTIDE SEQUENCE [LARGE SCALE GENOMIC DNA]</scope>
    <source>
        <strain evidence="3">MAFF 305830</strain>
    </source>
</reference>
<organism evidence="2 3">
    <name type="scientific">Serendipita vermifera MAFF 305830</name>
    <dbReference type="NCBI Taxonomy" id="933852"/>
    <lineage>
        <taxon>Eukaryota</taxon>
        <taxon>Fungi</taxon>
        <taxon>Dikarya</taxon>
        <taxon>Basidiomycota</taxon>
        <taxon>Agaricomycotina</taxon>
        <taxon>Agaricomycetes</taxon>
        <taxon>Sebacinales</taxon>
        <taxon>Serendipitaceae</taxon>
        <taxon>Serendipita</taxon>
    </lineage>
</organism>
<protein>
    <submittedName>
        <fullName evidence="2">Uncharacterized protein</fullName>
    </submittedName>
</protein>
<dbReference type="Proteomes" id="UP000054097">
    <property type="component" value="Unassembled WGS sequence"/>
</dbReference>
<sequence length="707" mass="79085">MTTIHARMLKFRIGIAPIPLDAISMHADHRIPDNSHIQSLVSELSHDPETRWAHPIEVVATSRVNASWLASLKSKRLLDTAPATSNDDPPVFVCIHGQHRLMAAQRLRAQMTGPQSADTMLSAWPAYVYHQGKSYTPAQDDPELELWMTERNTERVSLKASLRERLVVLDNLADNIDAQKKALDLLGWNASDTSAILSLYLSDAWEPLLHLLRKPLYQKLASGTVIDWAVSYRAYSILSLVLWDILQQQEQLIVLKKDSELIDMAFIFGPAWEQNTTITKSGIHKTFKKLWGRTSFPISDHFNVNDFDDFWTRATLRNTSFGSFPAGSAMSFGNMIPTILDLNFRNSTTPLSDKIHRCERAASLLHILIEYPNLCGVPIRRPKRRDLEIDWVDMVDVARAPDRVRGKEVLHHLLQNVDALVPPKAGKFQEPVAIFQLPHMMVFNKRDKVYEVLEETMTEAWTSVMAYCNKLGLSETSASVAVRQRLRDGDGDAQDDRTTNRSSPRRPETSKRAAAAAAAAAATAATTKGKGRAIAKQVPSDSQKSTDEDHATHAATTTVRSKGKGRVSAEQVPSDSQKSTEESDDSDKENPSSQETMVMFSSKKGVPWEGYKLDYKSSRAVQIPAGDAILHRGTGRLLIRRNADASLGQKRKRDEETDPTLDNLRAFVKRLHSIPGPEAQMALDLCDIDPEMLTRWNANIDSVMAFK</sequence>
<evidence type="ECO:0000313" key="3">
    <source>
        <dbReference type="Proteomes" id="UP000054097"/>
    </source>
</evidence>
<dbReference type="AlphaFoldDB" id="A0A0C3B5G0"/>
<proteinExistence type="predicted"/>
<feature type="compositionally biased region" description="Low complexity" evidence="1">
    <location>
        <begin position="513"/>
        <end position="527"/>
    </location>
</feature>
<reference evidence="2 3" key="1">
    <citation type="submission" date="2014-04" db="EMBL/GenBank/DDBJ databases">
        <authorList>
            <consortium name="DOE Joint Genome Institute"/>
            <person name="Kuo A."/>
            <person name="Zuccaro A."/>
            <person name="Kohler A."/>
            <person name="Nagy L.G."/>
            <person name="Floudas D."/>
            <person name="Copeland A."/>
            <person name="Barry K.W."/>
            <person name="Cichocki N."/>
            <person name="Veneault-Fourrey C."/>
            <person name="LaButti K."/>
            <person name="Lindquist E.A."/>
            <person name="Lipzen A."/>
            <person name="Lundell T."/>
            <person name="Morin E."/>
            <person name="Murat C."/>
            <person name="Sun H."/>
            <person name="Tunlid A."/>
            <person name="Henrissat B."/>
            <person name="Grigoriev I.V."/>
            <person name="Hibbett D.S."/>
            <person name="Martin F."/>
            <person name="Nordberg H.P."/>
            <person name="Cantor M.N."/>
            <person name="Hua S.X."/>
        </authorList>
    </citation>
    <scope>NUCLEOTIDE SEQUENCE [LARGE SCALE GENOMIC DNA]</scope>
    <source>
        <strain evidence="2 3">MAFF 305830</strain>
    </source>
</reference>
<gene>
    <name evidence="2" type="ORF">M408DRAFT_24636</name>
</gene>
<feature type="compositionally biased region" description="Basic and acidic residues" evidence="1">
    <location>
        <begin position="485"/>
        <end position="511"/>
    </location>
</feature>
<keyword evidence="3" id="KW-1185">Reference proteome</keyword>
<evidence type="ECO:0000313" key="2">
    <source>
        <dbReference type="EMBL" id="KIM27429.1"/>
    </source>
</evidence>
<dbReference type="HOGENOM" id="CLU_408897_0_0_1"/>
<dbReference type="EMBL" id="KN824299">
    <property type="protein sequence ID" value="KIM27429.1"/>
    <property type="molecule type" value="Genomic_DNA"/>
</dbReference>
<evidence type="ECO:0000256" key="1">
    <source>
        <dbReference type="SAM" id="MobiDB-lite"/>
    </source>
</evidence>